<keyword evidence="2" id="KW-0812">Transmembrane</keyword>
<feature type="region of interest" description="Disordered" evidence="1">
    <location>
        <begin position="345"/>
        <end position="370"/>
    </location>
</feature>
<accession>A0A078BAQ1</accession>
<dbReference type="EMBL" id="CCKQ01019623">
    <property type="protein sequence ID" value="CDW91645.1"/>
    <property type="molecule type" value="Genomic_DNA"/>
</dbReference>
<dbReference type="AlphaFoldDB" id="A0A078BAQ1"/>
<sequence length="408" mass="46925">MFSGIIGAITGLIASSISVPALNYIGMMDILKIQDEMEQQKVILIILGFEALGGGLSFLISRLISNWLLEIKNYSPQIIAQVVIGALVGALGALYSIIYKMYFPQEAYDSILNILLNKTSDIEFIHQIGNCNDGKKIWDYFIRNEIVIKGKIVSKQVNLQKIRLEIYNTEVERYFKKKNNVYQNVKLNSMISFLVAFVTGCALSYFDQRQQEAQVEKAKNFQESVINDEKIAPEIKEEVFTVNQEQQYTEFKDQLLEKAAEATKKAEWYQEQGNYLKEEFRREVYLLDAEKSFEKAEQYRILANKAEETQSNINDMQKGQDLAAVRQAQVVMAVVQNISSQLETKDQQSLIKRNQNEQEKKDQVEEQEEQKVENIIDGTLNKIQINIQQNEITKGEEIKEPLNKLKDD</sequence>
<feature type="transmembrane region" description="Helical" evidence="2">
    <location>
        <begin position="6"/>
        <end position="30"/>
    </location>
</feature>
<keyword evidence="2" id="KW-1133">Transmembrane helix</keyword>
<dbReference type="Proteomes" id="UP000039865">
    <property type="component" value="Unassembled WGS sequence"/>
</dbReference>
<organism evidence="3 4">
    <name type="scientific">Stylonychia lemnae</name>
    <name type="common">Ciliate</name>
    <dbReference type="NCBI Taxonomy" id="5949"/>
    <lineage>
        <taxon>Eukaryota</taxon>
        <taxon>Sar</taxon>
        <taxon>Alveolata</taxon>
        <taxon>Ciliophora</taxon>
        <taxon>Intramacronucleata</taxon>
        <taxon>Spirotrichea</taxon>
        <taxon>Stichotrichia</taxon>
        <taxon>Sporadotrichida</taxon>
        <taxon>Oxytrichidae</taxon>
        <taxon>Stylonychinae</taxon>
        <taxon>Stylonychia</taxon>
    </lineage>
</organism>
<feature type="transmembrane region" description="Helical" evidence="2">
    <location>
        <begin position="187"/>
        <end position="206"/>
    </location>
</feature>
<keyword evidence="2" id="KW-0472">Membrane</keyword>
<feature type="transmembrane region" description="Helical" evidence="2">
    <location>
        <begin position="77"/>
        <end position="98"/>
    </location>
</feature>
<proteinExistence type="predicted"/>
<evidence type="ECO:0000256" key="1">
    <source>
        <dbReference type="SAM" id="MobiDB-lite"/>
    </source>
</evidence>
<name>A0A078BAQ1_STYLE</name>
<feature type="compositionally biased region" description="Basic and acidic residues" evidence="1">
    <location>
        <begin position="354"/>
        <end position="370"/>
    </location>
</feature>
<evidence type="ECO:0000256" key="2">
    <source>
        <dbReference type="SAM" id="Phobius"/>
    </source>
</evidence>
<reference evidence="3 4" key="1">
    <citation type="submission" date="2014-06" db="EMBL/GenBank/DDBJ databases">
        <authorList>
            <person name="Swart Estienne"/>
        </authorList>
    </citation>
    <scope>NUCLEOTIDE SEQUENCE [LARGE SCALE GENOMIC DNA]</scope>
    <source>
        <strain evidence="3 4">130c</strain>
    </source>
</reference>
<evidence type="ECO:0008006" key="5">
    <source>
        <dbReference type="Google" id="ProtNLM"/>
    </source>
</evidence>
<keyword evidence="4" id="KW-1185">Reference proteome</keyword>
<evidence type="ECO:0000313" key="3">
    <source>
        <dbReference type="EMBL" id="CDW91645.1"/>
    </source>
</evidence>
<evidence type="ECO:0000313" key="4">
    <source>
        <dbReference type="Proteomes" id="UP000039865"/>
    </source>
</evidence>
<gene>
    <name evidence="3" type="primary">Contig12291.g13127</name>
    <name evidence="3" type="ORF">STYLEM_20803</name>
</gene>
<dbReference type="InParanoid" id="A0A078BAQ1"/>
<protein>
    <recommendedName>
        <fullName evidence="5">Transmembrane protein</fullName>
    </recommendedName>
</protein>
<feature type="transmembrane region" description="Helical" evidence="2">
    <location>
        <begin position="42"/>
        <end position="65"/>
    </location>
</feature>